<evidence type="ECO:0000256" key="3">
    <source>
        <dbReference type="SAM" id="Phobius"/>
    </source>
</evidence>
<keyword evidence="1" id="KW-0175">Coiled coil</keyword>
<evidence type="ECO:0000313" key="4">
    <source>
        <dbReference type="EMBL" id="EXJ60441.1"/>
    </source>
</evidence>
<dbReference type="InterPro" id="IPR037847">
    <property type="entry name" value="GRAMDC4"/>
</dbReference>
<dbReference type="PANTHER" id="PTHR37402">
    <property type="entry name" value="GRAM DOMAIN-CONTAINING PROTEIN 4"/>
    <property type="match status" value="1"/>
</dbReference>
<reference evidence="4 5" key="1">
    <citation type="submission" date="2013-03" db="EMBL/GenBank/DDBJ databases">
        <title>The Genome Sequence of Cladophialophora yegresii CBS 114405.</title>
        <authorList>
            <consortium name="The Broad Institute Genomics Platform"/>
            <person name="Cuomo C."/>
            <person name="de Hoog S."/>
            <person name="Gorbushina A."/>
            <person name="Walker B."/>
            <person name="Young S.K."/>
            <person name="Zeng Q."/>
            <person name="Gargeya S."/>
            <person name="Fitzgerald M."/>
            <person name="Haas B."/>
            <person name="Abouelleil A."/>
            <person name="Allen A.W."/>
            <person name="Alvarado L."/>
            <person name="Arachchi H.M."/>
            <person name="Berlin A.M."/>
            <person name="Chapman S.B."/>
            <person name="Gainer-Dewar J."/>
            <person name="Goldberg J."/>
            <person name="Griggs A."/>
            <person name="Gujja S."/>
            <person name="Hansen M."/>
            <person name="Howarth C."/>
            <person name="Imamovic A."/>
            <person name="Ireland A."/>
            <person name="Larimer J."/>
            <person name="McCowan C."/>
            <person name="Murphy C."/>
            <person name="Pearson M."/>
            <person name="Poon T.W."/>
            <person name="Priest M."/>
            <person name="Roberts A."/>
            <person name="Saif S."/>
            <person name="Shea T."/>
            <person name="Sisk P."/>
            <person name="Sykes S."/>
            <person name="Wortman J."/>
            <person name="Nusbaum C."/>
            <person name="Birren B."/>
        </authorList>
    </citation>
    <scope>NUCLEOTIDE SEQUENCE [LARGE SCALE GENOMIC DNA]</scope>
    <source>
        <strain evidence="4 5">CBS 114405</strain>
    </source>
</reference>
<keyword evidence="3" id="KW-0472">Membrane</keyword>
<feature type="transmembrane region" description="Helical" evidence="3">
    <location>
        <begin position="274"/>
        <end position="297"/>
    </location>
</feature>
<protein>
    <submittedName>
        <fullName evidence="4">Uncharacterized protein</fullName>
    </submittedName>
</protein>
<keyword evidence="3" id="KW-1133">Transmembrane helix</keyword>
<sequence>MTSSHRDSQTETEHHIGNLFESAKHAKDKAKVKTKQLLSPAQPRAVADDEEDIFADAAFDSAQALKQASEKRQRSTGEAIRDDLKSAKYLVIHPRRIMRSKATHVASEKLGRQHPLLTLDQDQDLLEAHDAFSQAVSSNASDTSDIENVISELDEAHGRVQKVEEQRESLQTAWILSRHVSRVKVVRPVSRPVKSQFKKGDRFEWERYLGYMALYYTRNFTSGYIDDFSSPPLDLEDLARIIERIAITSAPWQSFLVKVRHVYMWKDPRRTAKWLALYLVLWYTQYIVAYFYFYVIYSTLRNRFRETSIRTVRESVGRAIDRKARVQAWGELIQRHGQHDWLEQFLNEIGPIIQLQLGDLADLLEILVNFHRWERASLTLATLFFFSCCLLISLCADMEFCMKLVWFIAGGAFFLTYPLATNFPKYRLLLSHWRWVFWNIPTHAELAVLTLQEKAASKEASFEEFEYKDDDQRGMRPKELKSTYSFKVYDSVQGKCQLTVGRKCLTISTKDGSERNWPFFSFVEIRKLDPIDVQSTSTLKNLSHLHSRYAEVLQFKFLDDTDLTILLHPADRDRVFNLILAWSGLKWQCLHVERHNTLDSERSNLDRAIKRAFV</sequence>
<proteinExistence type="predicted"/>
<evidence type="ECO:0000256" key="1">
    <source>
        <dbReference type="SAM" id="Coils"/>
    </source>
</evidence>
<dbReference type="Proteomes" id="UP000019473">
    <property type="component" value="Unassembled WGS sequence"/>
</dbReference>
<dbReference type="EMBL" id="AMGW01000003">
    <property type="protein sequence ID" value="EXJ60441.1"/>
    <property type="molecule type" value="Genomic_DNA"/>
</dbReference>
<dbReference type="AlphaFoldDB" id="W9W7D4"/>
<evidence type="ECO:0000256" key="2">
    <source>
        <dbReference type="SAM" id="MobiDB-lite"/>
    </source>
</evidence>
<dbReference type="VEuPathDB" id="FungiDB:A1O7_04593"/>
<accession>W9W7D4</accession>
<feature type="compositionally biased region" description="Basic and acidic residues" evidence="2">
    <location>
        <begin position="1"/>
        <end position="31"/>
    </location>
</feature>
<evidence type="ECO:0000313" key="5">
    <source>
        <dbReference type="Proteomes" id="UP000019473"/>
    </source>
</evidence>
<keyword evidence="5" id="KW-1185">Reference proteome</keyword>
<feature type="region of interest" description="Disordered" evidence="2">
    <location>
        <begin position="1"/>
        <end position="46"/>
    </location>
</feature>
<dbReference type="RefSeq" id="XP_007756794.1">
    <property type="nucleotide sequence ID" value="XM_007758604.1"/>
</dbReference>
<organism evidence="4 5">
    <name type="scientific">Cladophialophora yegresii CBS 114405</name>
    <dbReference type="NCBI Taxonomy" id="1182544"/>
    <lineage>
        <taxon>Eukaryota</taxon>
        <taxon>Fungi</taxon>
        <taxon>Dikarya</taxon>
        <taxon>Ascomycota</taxon>
        <taxon>Pezizomycotina</taxon>
        <taxon>Eurotiomycetes</taxon>
        <taxon>Chaetothyriomycetidae</taxon>
        <taxon>Chaetothyriales</taxon>
        <taxon>Herpotrichiellaceae</taxon>
        <taxon>Cladophialophora</taxon>
    </lineage>
</organism>
<feature type="coiled-coil region" evidence="1">
    <location>
        <begin position="146"/>
        <end position="173"/>
    </location>
</feature>
<dbReference type="OrthoDB" id="1708389at2759"/>
<dbReference type="eggNOG" id="ENOG502QS59">
    <property type="taxonomic scope" value="Eukaryota"/>
</dbReference>
<name>W9W7D4_9EURO</name>
<dbReference type="HOGENOM" id="CLU_022814_1_0_1"/>
<gene>
    <name evidence="4" type="ORF">A1O7_04593</name>
</gene>
<comment type="caution">
    <text evidence="4">The sequence shown here is derived from an EMBL/GenBank/DDBJ whole genome shotgun (WGS) entry which is preliminary data.</text>
</comment>
<keyword evidence="3" id="KW-0812">Transmembrane</keyword>
<dbReference type="GO" id="GO:0006915">
    <property type="term" value="P:apoptotic process"/>
    <property type="evidence" value="ECO:0007669"/>
    <property type="project" value="InterPro"/>
</dbReference>
<feature type="transmembrane region" description="Helical" evidence="3">
    <location>
        <begin position="403"/>
        <end position="420"/>
    </location>
</feature>
<dbReference type="GeneID" id="19179179"/>
<dbReference type="PANTHER" id="PTHR37402:SF1">
    <property type="entry name" value="GRAM DOMAIN-CONTAINING PROTEIN 4"/>
    <property type="match status" value="1"/>
</dbReference>
<feature type="transmembrane region" description="Helical" evidence="3">
    <location>
        <begin position="376"/>
        <end position="396"/>
    </location>
</feature>